<dbReference type="Proteomes" id="UP000239209">
    <property type="component" value="Unassembled WGS sequence"/>
</dbReference>
<keyword evidence="1" id="KW-0472">Membrane</keyword>
<evidence type="ECO:0000313" key="3">
    <source>
        <dbReference type="Proteomes" id="UP000239209"/>
    </source>
</evidence>
<comment type="caution">
    <text evidence="2">The sequence shown here is derived from an EMBL/GenBank/DDBJ whole genome shotgun (WGS) entry which is preliminary data.</text>
</comment>
<keyword evidence="1" id="KW-1133">Transmembrane helix</keyword>
<dbReference type="EMBL" id="PVZG01000014">
    <property type="protein sequence ID" value="PRY23891.1"/>
    <property type="molecule type" value="Genomic_DNA"/>
</dbReference>
<sequence>MLDNGTLPTLGRKRRPHFHAVAASAAMTILAAVLWLSTTVHPGPAMHDAALFAHLAFLTLGFGAVLATEYSFVLWALGRSTFADAVASATRLHVPIWLGLTGLVASGALLSPDLTSGTTILKLVLVGGLTLNGVQAGALTGRLSGAGEPPPARLLLRGAATSAISQVCWWGAVVIGFLHANR</sequence>
<keyword evidence="1" id="KW-0812">Transmembrane</keyword>
<feature type="transmembrane region" description="Helical" evidence="1">
    <location>
        <begin position="49"/>
        <end position="72"/>
    </location>
</feature>
<gene>
    <name evidence="2" type="ORF">CLV70_11421</name>
</gene>
<reference evidence="2 3" key="1">
    <citation type="submission" date="2018-03" db="EMBL/GenBank/DDBJ databases">
        <title>Genomic Encyclopedia of Archaeal and Bacterial Type Strains, Phase II (KMG-II): from individual species to whole genera.</title>
        <authorList>
            <person name="Goeker M."/>
        </authorList>
    </citation>
    <scope>NUCLEOTIDE SEQUENCE [LARGE SCALE GENOMIC DNA]</scope>
    <source>
        <strain evidence="2 3">DSM 45348</strain>
    </source>
</reference>
<protein>
    <submittedName>
        <fullName evidence="2">Uncharacterized protein</fullName>
    </submittedName>
</protein>
<dbReference type="RefSeq" id="WP_211303892.1">
    <property type="nucleotide sequence ID" value="NZ_PVZG01000014.1"/>
</dbReference>
<feature type="transmembrane region" description="Helical" evidence="1">
    <location>
        <begin position="155"/>
        <end position="178"/>
    </location>
</feature>
<feature type="transmembrane region" description="Helical" evidence="1">
    <location>
        <begin position="20"/>
        <end position="37"/>
    </location>
</feature>
<accession>A0A2T0RRW1</accession>
<evidence type="ECO:0000313" key="2">
    <source>
        <dbReference type="EMBL" id="PRY23891.1"/>
    </source>
</evidence>
<name>A0A2T0RRW1_9ACTN</name>
<organism evidence="2 3">
    <name type="scientific">Pseudosporangium ferrugineum</name>
    <dbReference type="NCBI Taxonomy" id="439699"/>
    <lineage>
        <taxon>Bacteria</taxon>
        <taxon>Bacillati</taxon>
        <taxon>Actinomycetota</taxon>
        <taxon>Actinomycetes</taxon>
        <taxon>Micromonosporales</taxon>
        <taxon>Micromonosporaceae</taxon>
        <taxon>Pseudosporangium</taxon>
    </lineage>
</organism>
<dbReference type="AlphaFoldDB" id="A0A2T0RRW1"/>
<feature type="transmembrane region" description="Helical" evidence="1">
    <location>
        <begin position="92"/>
        <end position="111"/>
    </location>
</feature>
<proteinExistence type="predicted"/>
<keyword evidence="3" id="KW-1185">Reference proteome</keyword>
<evidence type="ECO:0000256" key="1">
    <source>
        <dbReference type="SAM" id="Phobius"/>
    </source>
</evidence>